<name>A0A085NTG5_9BILA</name>
<feature type="compositionally biased region" description="Basic and acidic residues" evidence="6">
    <location>
        <begin position="529"/>
        <end position="555"/>
    </location>
</feature>
<protein>
    <submittedName>
        <fullName evidence="11">Uncharacterized protein</fullName>
    </submittedName>
</protein>
<keyword evidence="4" id="KW-0677">Repeat</keyword>
<feature type="region of interest" description="Disordered" evidence="6">
    <location>
        <begin position="522"/>
        <end position="605"/>
    </location>
</feature>
<reference evidence="11 12" key="1">
    <citation type="journal article" date="2014" name="Nat. Genet.">
        <title>Genome and transcriptome of the porcine whipworm Trichuris suis.</title>
        <authorList>
            <person name="Jex A.R."/>
            <person name="Nejsum P."/>
            <person name="Schwarz E.M."/>
            <person name="Hu L."/>
            <person name="Young N.D."/>
            <person name="Hall R.S."/>
            <person name="Korhonen P.K."/>
            <person name="Liao S."/>
            <person name="Thamsborg S."/>
            <person name="Xia J."/>
            <person name="Xu P."/>
            <person name="Wang S."/>
            <person name="Scheerlinck J.P."/>
            <person name="Hofmann A."/>
            <person name="Sternberg P.W."/>
            <person name="Wang J."/>
            <person name="Gasser R.B."/>
        </authorList>
    </citation>
    <scope>NUCLEOTIDE SEQUENCE [LARGE SCALE GENOMIC DNA]</scope>
    <source>
        <strain evidence="11">DCEP-RM93F</strain>
        <strain evidence="10">DCEP-RM93M</strain>
    </source>
</reference>
<dbReference type="Proteomes" id="UP000030764">
    <property type="component" value="Unassembled WGS sequence"/>
</dbReference>
<dbReference type="Proteomes" id="UP000030758">
    <property type="component" value="Unassembled WGS sequence"/>
</dbReference>
<comment type="subcellular location">
    <subcellularLocation>
        <location evidence="1">Nucleus</location>
        <location evidence="1">Nucleolus</location>
    </subcellularLocation>
</comment>
<dbReference type="Pfam" id="PF23098">
    <property type="entry name" value="Beta-prop_NOL10_N"/>
    <property type="match status" value="1"/>
</dbReference>
<evidence type="ECO:0000313" key="10">
    <source>
        <dbReference type="EMBL" id="KFD57371.1"/>
    </source>
</evidence>
<evidence type="ECO:0000256" key="3">
    <source>
        <dbReference type="ARBA" id="ARBA00022574"/>
    </source>
</evidence>
<dbReference type="InterPro" id="IPR012580">
    <property type="entry name" value="NUC153"/>
</dbReference>
<evidence type="ECO:0000259" key="8">
    <source>
        <dbReference type="Pfam" id="PF23097"/>
    </source>
</evidence>
<feature type="domain" description="Nucleolar protein 10-like N-terminal" evidence="9">
    <location>
        <begin position="1"/>
        <end position="361"/>
    </location>
</feature>
<dbReference type="InterPro" id="IPR036322">
    <property type="entry name" value="WD40_repeat_dom_sf"/>
</dbReference>
<dbReference type="PANTHER" id="PTHR14927:SF0">
    <property type="entry name" value="NUCLEOLAR PROTEIN 10"/>
    <property type="match status" value="1"/>
</dbReference>
<dbReference type="InterPro" id="IPR056550">
    <property type="entry name" value="NOL10_2nd"/>
</dbReference>
<dbReference type="InterPro" id="IPR015943">
    <property type="entry name" value="WD40/YVTN_repeat-like_dom_sf"/>
</dbReference>
<feature type="compositionally biased region" description="Basic residues" evidence="6">
    <location>
        <begin position="696"/>
        <end position="706"/>
    </location>
</feature>
<feature type="domain" description="Nucleolar protein 10-like second" evidence="8">
    <location>
        <begin position="366"/>
        <end position="414"/>
    </location>
</feature>
<evidence type="ECO:0000313" key="12">
    <source>
        <dbReference type="Proteomes" id="UP000030764"/>
    </source>
</evidence>
<dbReference type="Pfam" id="PF23097">
    <property type="entry name" value="NOL10_2nd"/>
    <property type="match status" value="1"/>
</dbReference>
<dbReference type="Pfam" id="PF08159">
    <property type="entry name" value="NUC153"/>
    <property type="match status" value="1"/>
</dbReference>
<evidence type="ECO:0000259" key="7">
    <source>
        <dbReference type="Pfam" id="PF08159"/>
    </source>
</evidence>
<dbReference type="EMBL" id="KL367476">
    <property type="protein sequence ID" value="KFD72761.1"/>
    <property type="molecule type" value="Genomic_DNA"/>
</dbReference>
<gene>
    <name evidence="10" type="ORF">M513_01882</name>
    <name evidence="11" type="ORF">M514_01882</name>
</gene>
<dbReference type="GO" id="GO:0032040">
    <property type="term" value="C:small-subunit processome"/>
    <property type="evidence" value="ECO:0007669"/>
    <property type="project" value="TreeGrafter"/>
</dbReference>
<dbReference type="PANTHER" id="PTHR14927">
    <property type="entry name" value="NUCLEOLAR PROTEIN 10"/>
    <property type="match status" value="1"/>
</dbReference>
<proteinExistence type="inferred from homology"/>
<evidence type="ECO:0000256" key="5">
    <source>
        <dbReference type="ARBA" id="ARBA00023242"/>
    </source>
</evidence>
<feature type="region of interest" description="Disordered" evidence="6">
    <location>
        <begin position="457"/>
        <end position="479"/>
    </location>
</feature>
<dbReference type="GO" id="GO:0000462">
    <property type="term" value="P:maturation of SSU-rRNA from tricistronic rRNA transcript (SSU-rRNA, 5.8S rRNA, LSU-rRNA)"/>
    <property type="evidence" value="ECO:0007669"/>
    <property type="project" value="TreeGrafter"/>
</dbReference>
<keyword evidence="12" id="KW-1185">Reference proteome</keyword>
<feature type="region of interest" description="Disordered" evidence="6">
    <location>
        <begin position="684"/>
        <end position="706"/>
    </location>
</feature>
<dbReference type="EMBL" id="KL363189">
    <property type="protein sequence ID" value="KFD57371.1"/>
    <property type="molecule type" value="Genomic_DNA"/>
</dbReference>
<dbReference type="Gene3D" id="2.130.10.10">
    <property type="entry name" value="YVTN repeat-like/Quinoprotein amine dehydrogenase"/>
    <property type="match status" value="1"/>
</dbReference>
<evidence type="ECO:0000256" key="6">
    <source>
        <dbReference type="SAM" id="MobiDB-lite"/>
    </source>
</evidence>
<sequence length="706" mass="80922">MLVTYPNDVKIYNLSAGKTLPDWLSERKRRRLLKKNVDLRRRIELIQDFAMPDASHAVVASADRNYIYAAGTYKPRIRCYDVRDLSMKFERCIDSDVIKMKILSEGYEKVVMLEENRWLEFHVQDGHYFKTRIPKFGRDIAYVESKCELYAVGASPEIYRLNLELGQFMPSLVTSGSYLLSCDVSAEHSLFVCGTDEGNVEAWDPRTKGRIAVLDSISSLGSQLGAKFGVSCLKFKDALHLAVGTEGGHVLLYDIRSTRPYVTKDNMYGLPIKAVGFIRDPEVVLSMDTKILKIWHEATAKPYTSIEPNVRLNDLCLVPDSGLLFMANDKQKILTYYIPNLGPAPRWCAFLDNITEELEETTQAEVFDDYKFVTVRDLDLLGLSNLIGTSLLRAYMHGYFIDARLYNRAKEAVNPFAYDEYRKQKVREKLDEERKNRVKLNKLPVVNKELAERLIVEQGDTGRRKKKPSKKSQLENGAEGNLLTDSRFKALFEKSDFQIDPSSEEYKLLNPAVVRLQNAKREKMRRLKEKAEEQRQDRLERDSGYIRDDDAKHSDNSSVEDDSGTSSEEDAQFVQSIKKTYREMRRTGKGANKQGSDEESGEDDDRFGVVEFLDSRESFDWSRDLPTKQKQNNRSLPMEERMVLESATNDSCVVGAQGREMVVQLGKEKAEECDRQRAAHLQERIQARRSITSLKGPKKQTMKGLR</sequence>
<accession>A0A085NTG5</accession>
<dbReference type="SUPFAM" id="SSF50978">
    <property type="entry name" value="WD40 repeat-like"/>
    <property type="match status" value="1"/>
</dbReference>
<evidence type="ECO:0000313" key="11">
    <source>
        <dbReference type="EMBL" id="KFD72761.1"/>
    </source>
</evidence>
<feature type="domain" description="NUC153" evidence="7">
    <location>
        <begin position="485"/>
        <end position="511"/>
    </location>
</feature>
<dbReference type="InterPro" id="IPR040382">
    <property type="entry name" value="NOL10/Enp2"/>
</dbReference>
<comment type="similarity">
    <text evidence="2">Belongs to the WD repeat NOL10/ENP2 family.</text>
</comment>
<keyword evidence="5" id="KW-0539">Nucleus</keyword>
<feature type="compositionally biased region" description="Acidic residues" evidence="6">
    <location>
        <begin position="558"/>
        <end position="571"/>
    </location>
</feature>
<organism evidence="11">
    <name type="scientific">Trichuris suis</name>
    <name type="common">pig whipworm</name>
    <dbReference type="NCBI Taxonomy" id="68888"/>
    <lineage>
        <taxon>Eukaryota</taxon>
        <taxon>Metazoa</taxon>
        <taxon>Ecdysozoa</taxon>
        <taxon>Nematoda</taxon>
        <taxon>Enoplea</taxon>
        <taxon>Dorylaimia</taxon>
        <taxon>Trichinellida</taxon>
        <taxon>Trichuridae</taxon>
        <taxon>Trichuris</taxon>
    </lineage>
</organism>
<keyword evidence="3" id="KW-0853">WD repeat</keyword>
<evidence type="ECO:0000256" key="4">
    <source>
        <dbReference type="ARBA" id="ARBA00022737"/>
    </source>
</evidence>
<dbReference type="AlphaFoldDB" id="A0A085NTG5"/>
<evidence type="ECO:0000256" key="1">
    <source>
        <dbReference type="ARBA" id="ARBA00004604"/>
    </source>
</evidence>
<evidence type="ECO:0000256" key="2">
    <source>
        <dbReference type="ARBA" id="ARBA00005264"/>
    </source>
</evidence>
<dbReference type="InterPro" id="IPR056551">
    <property type="entry name" value="Beta-prop_NOL10_N"/>
</dbReference>
<evidence type="ECO:0000259" key="9">
    <source>
        <dbReference type="Pfam" id="PF23098"/>
    </source>
</evidence>
<dbReference type="GO" id="GO:0030686">
    <property type="term" value="C:90S preribosome"/>
    <property type="evidence" value="ECO:0007669"/>
    <property type="project" value="TreeGrafter"/>
</dbReference>